<protein>
    <submittedName>
        <fullName evidence="1">17606_t:CDS:1</fullName>
    </submittedName>
</protein>
<gene>
    <name evidence="1" type="ORF">SPELUC_LOCUS11173</name>
</gene>
<keyword evidence="2" id="KW-1185">Reference proteome</keyword>
<name>A0ACA9PB51_9GLOM</name>
<reference evidence="1" key="1">
    <citation type="submission" date="2021-06" db="EMBL/GenBank/DDBJ databases">
        <authorList>
            <person name="Kallberg Y."/>
            <person name="Tangrot J."/>
            <person name="Rosling A."/>
        </authorList>
    </citation>
    <scope>NUCLEOTIDE SEQUENCE</scope>
    <source>
        <strain evidence="1">28 12/20/2015</strain>
    </source>
</reference>
<feature type="non-terminal residue" evidence="1">
    <location>
        <position position="1"/>
    </location>
</feature>
<organism evidence="1 2">
    <name type="scientific">Cetraspora pellucida</name>
    <dbReference type="NCBI Taxonomy" id="1433469"/>
    <lineage>
        <taxon>Eukaryota</taxon>
        <taxon>Fungi</taxon>
        <taxon>Fungi incertae sedis</taxon>
        <taxon>Mucoromycota</taxon>
        <taxon>Glomeromycotina</taxon>
        <taxon>Glomeromycetes</taxon>
        <taxon>Diversisporales</taxon>
        <taxon>Gigasporaceae</taxon>
        <taxon>Cetraspora</taxon>
    </lineage>
</organism>
<dbReference type="EMBL" id="CAJVPW010022848">
    <property type="protein sequence ID" value="CAG8698991.1"/>
    <property type="molecule type" value="Genomic_DNA"/>
</dbReference>
<dbReference type="Proteomes" id="UP000789366">
    <property type="component" value="Unassembled WGS sequence"/>
</dbReference>
<evidence type="ECO:0000313" key="2">
    <source>
        <dbReference type="Proteomes" id="UP000789366"/>
    </source>
</evidence>
<proteinExistence type="predicted"/>
<evidence type="ECO:0000313" key="1">
    <source>
        <dbReference type="EMBL" id="CAG8698991.1"/>
    </source>
</evidence>
<comment type="caution">
    <text evidence="1">The sequence shown here is derived from an EMBL/GenBank/DDBJ whole genome shotgun (WGS) entry which is preliminary data.</text>
</comment>
<sequence length="110" mass="13076">TLYNSVIDSENDVDLADRNLDNKLKQTQHKTHITIRDYAAYCLYICSSVNNILHHAVYFFHQYVVDQYAKIEQNYLFWQKINQHTIYAKLYQSLADIVADNFQNLNNIEK</sequence>
<accession>A0ACA9PB51</accession>